<proteinExistence type="predicted"/>
<keyword evidence="3" id="KW-1185">Reference proteome</keyword>
<sequence length="178" mass="18766">MGDAPTTPPGPSSSASASPDGETTPPSGGTASPTPTPTSTPIALPTDCRAILSQAVLDQFADVPLNDPAFDLSGPREDGSLLCVWGDPAADTTNLTTEITRIDRGPALDMLNMLVADEGFTCFAPDGGTRCEKTWQNTQYPVTDGRTLFWRDSVLIDTRYSNLAPDGYTSSIIEHVFG</sequence>
<evidence type="ECO:0000313" key="2">
    <source>
        <dbReference type="EMBL" id="SJN42134.1"/>
    </source>
</evidence>
<feature type="compositionally biased region" description="Low complexity" evidence="1">
    <location>
        <begin position="12"/>
        <end position="44"/>
    </location>
</feature>
<dbReference type="AlphaFoldDB" id="A0A1R4KDA0"/>
<feature type="compositionally biased region" description="Pro residues" evidence="1">
    <location>
        <begin position="1"/>
        <end position="11"/>
    </location>
</feature>
<reference evidence="2 3" key="1">
    <citation type="submission" date="2017-02" db="EMBL/GenBank/DDBJ databases">
        <authorList>
            <person name="Peterson S.W."/>
        </authorList>
    </citation>
    <scope>NUCLEOTIDE SEQUENCE [LARGE SCALE GENOMIC DNA]</scope>
    <source>
        <strain evidence="2 3">B Mb 05.01</strain>
    </source>
</reference>
<organism evidence="2 3">
    <name type="scientific">Microbacterium esteraromaticum</name>
    <dbReference type="NCBI Taxonomy" id="57043"/>
    <lineage>
        <taxon>Bacteria</taxon>
        <taxon>Bacillati</taxon>
        <taxon>Actinomycetota</taxon>
        <taxon>Actinomycetes</taxon>
        <taxon>Micrococcales</taxon>
        <taxon>Microbacteriaceae</taxon>
        <taxon>Microbacterium</taxon>
    </lineage>
</organism>
<name>A0A1R4KDA0_9MICO</name>
<feature type="region of interest" description="Disordered" evidence="1">
    <location>
        <begin position="1"/>
        <end position="44"/>
    </location>
</feature>
<evidence type="ECO:0000256" key="1">
    <source>
        <dbReference type="SAM" id="MobiDB-lite"/>
    </source>
</evidence>
<protein>
    <submittedName>
        <fullName evidence="2">Uncharacterized protein</fullName>
    </submittedName>
</protein>
<accession>A0A1R4KDA0</accession>
<gene>
    <name evidence="2" type="ORF">FM104_11780</name>
</gene>
<dbReference type="Proteomes" id="UP000196320">
    <property type="component" value="Unassembled WGS sequence"/>
</dbReference>
<evidence type="ECO:0000313" key="3">
    <source>
        <dbReference type="Proteomes" id="UP000196320"/>
    </source>
</evidence>
<dbReference type="EMBL" id="FUKO01000030">
    <property type="protein sequence ID" value="SJN42134.1"/>
    <property type="molecule type" value="Genomic_DNA"/>
</dbReference>